<feature type="transmembrane region" description="Helical" evidence="2">
    <location>
        <begin position="20"/>
        <end position="39"/>
    </location>
</feature>
<keyword evidence="2" id="KW-0812">Transmembrane</keyword>
<dbReference type="EMBL" id="JADBEM010000001">
    <property type="protein sequence ID" value="MBE1611889.1"/>
    <property type="molecule type" value="Genomic_DNA"/>
</dbReference>
<organism evidence="3 4">
    <name type="scientific">Actinopolymorpha pittospori</name>
    <dbReference type="NCBI Taxonomy" id="648752"/>
    <lineage>
        <taxon>Bacteria</taxon>
        <taxon>Bacillati</taxon>
        <taxon>Actinomycetota</taxon>
        <taxon>Actinomycetes</taxon>
        <taxon>Propionibacteriales</taxon>
        <taxon>Actinopolymorphaceae</taxon>
        <taxon>Actinopolymorpha</taxon>
    </lineage>
</organism>
<name>A0A927N4E2_9ACTN</name>
<dbReference type="Proteomes" id="UP000638648">
    <property type="component" value="Unassembled WGS sequence"/>
</dbReference>
<evidence type="ECO:0000313" key="4">
    <source>
        <dbReference type="Proteomes" id="UP000638648"/>
    </source>
</evidence>
<evidence type="ECO:0000256" key="2">
    <source>
        <dbReference type="SAM" id="Phobius"/>
    </source>
</evidence>
<proteinExistence type="predicted"/>
<keyword evidence="2" id="KW-1133">Transmembrane helix</keyword>
<keyword evidence="2" id="KW-0472">Membrane</keyword>
<dbReference type="AlphaFoldDB" id="A0A927N4E2"/>
<reference evidence="3" key="1">
    <citation type="submission" date="2020-10" db="EMBL/GenBank/DDBJ databases">
        <title>Sequencing the genomes of 1000 actinobacteria strains.</title>
        <authorList>
            <person name="Klenk H.-P."/>
        </authorList>
    </citation>
    <scope>NUCLEOTIDE SEQUENCE</scope>
    <source>
        <strain evidence="3">DSM 45354</strain>
    </source>
</reference>
<accession>A0A927N4E2</accession>
<protein>
    <submittedName>
        <fullName evidence="3">Uncharacterized protein</fullName>
    </submittedName>
</protein>
<gene>
    <name evidence="3" type="ORF">HEB94_008737</name>
</gene>
<comment type="caution">
    <text evidence="3">The sequence shown here is derived from an EMBL/GenBank/DDBJ whole genome shotgun (WGS) entry which is preliminary data.</text>
</comment>
<evidence type="ECO:0000313" key="3">
    <source>
        <dbReference type="EMBL" id="MBE1611889.1"/>
    </source>
</evidence>
<evidence type="ECO:0000256" key="1">
    <source>
        <dbReference type="SAM" id="MobiDB-lite"/>
    </source>
</evidence>
<feature type="region of interest" description="Disordered" evidence="1">
    <location>
        <begin position="48"/>
        <end position="98"/>
    </location>
</feature>
<sequence>MLYAFLAAAAPRDQSVWVGPGLLGFVVIAGIGVATVLLWRNMNKQLRKAKASFEEQEPGQSGGEEGPDDRGPDGPTGDSADGASERPGAGAGSRRPTS</sequence>
<dbReference type="RefSeq" id="WP_192755031.1">
    <property type="nucleotide sequence ID" value="NZ_BAABJL010000176.1"/>
</dbReference>
<keyword evidence="4" id="KW-1185">Reference proteome</keyword>